<keyword evidence="1" id="KW-0812">Transmembrane</keyword>
<gene>
    <name evidence="2" type="ORF">HMPREF9104_02358</name>
</gene>
<organism evidence="2 3">
    <name type="scientific">Lentilactobacillus kisonensis F0435</name>
    <dbReference type="NCBI Taxonomy" id="797516"/>
    <lineage>
        <taxon>Bacteria</taxon>
        <taxon>Bacillati</taxon>
        <taxon>Bacillota</taxon>
        <taxon>Bacilli</taxon>
        <taxon>Lactobacillales</taxon>
        <taxon>Lactobacillaceae</taxon>
        <taxon>Lentilactobacillus</taxon>
    </lineage>
</organism>
<dbReference type="HOGENOM" id="CLU_3137041_0_0_9"/>
<evidence type="ECO:0000313" key="2">
    <source>
        <dbReference type="EMBL" id="EHO49870.1"/>
    </source>
</evidence>
<accession>H1LIB7</accession>
<name>H1LIB7_9LACO</name>
<feature type="transmembrane region" description="Helical" evidence="1">
    <location>
        <begin position="24"/>
        <end position="46"/>
    </location>
</feature>
<sequence>MFPLLLPKLRGYESKLNNSNTVSYSLNVIFFLLVIAAVIVGLYAMIRYK</sequence>
<keyword evidence="1" id="KW-0472">Membrane</keyword>
<keyword evidence="1" id="KW-1133">Transmembrane helix</keyword>
<dbReference type="STRING" id="797516.HMPREF9104_02358"/>
<dbReference type="EMBL" id="AGRJ01000203">
    <property type="protein sequence ID" value="EHO49870.1"/>
    <property type="molecule type" value="Genomic_DNA"/>
</dbReference>
<proteinExistence type="predicted"/>
<dbReference type="Proteomes" id="UP000005025">
    <property type="component" value="Unassembled WGS sequence"/>
</dbReference>
<reference evidence="2 3" key="1">
    <citation type="submission" date="2011-09" db="EMBL/GenBank/DDBJ databases">
        <authorList>
            <person name="Weinstock G."/>
            <person name="Sodergren E."/>
            <person name="Clifton S."/>
            <person name="Fulton L."/>
            <person name="Fulton B."/>
            <person name="Courtney L."/>
            <person name="Fronick C."/>
            <person name="Harrison M."/>
            <person name="Strong C."/>
            <person name="Farmer C."/>
            <person name="Delahaunty K."/>
            <person name="Markovic C."/>
            <person name="Hall O."/>
            <person name="Minx P."/>
            <person name="Tomlinson C."/>
            <person name="Mitreva M."/>
            <person name="Hou S."/>
            <person name="Chen J."/>
            <person name="Wollam A."/>
            <person name="Pepin K.H."/>
            <person name="Johnson M."/>
            <person name="Bhonagiri V."/>
            <person name="Zhang X."/>
            <person name="Suruliraj S."/>
            <person name="Warren W."/>
            <person name="Chinwalla A."/>
            <person name="Mardis E.R."/>
            <person name="Wilson R.K."/>
        </authorList>
    </citation>
    <scope>NUCLEOTIDE SEQUENCE [LARGE SCALE GENOMIC DNA]</scope>
    <source>
        <strain evidence="2 3">F0435</strain>
    </source>
</reference>
<evidence type="ECO:0000256" key="1">
    <source>
        <dbReference type="SAM" id="Phobius"/>
    </source>
</evidence>
<protein>
    <submittedName>
        <fullName evidence="2">Uncharacterized protein</fullName>
    </submittedName>
</protein>
<evidence type="ECO:0000313" key="3">
    <source>
        <dbReference type="Proteomes" id="UP000005025"/>
    </source>
</evidence>
<comment type="caution">
    <text evidence="2">The sequence shown here is derived from an EMBL/GenBank/DDBJ whole genome shotgun (WGS) entry which is preliminary data.</text>
</comment>
<dbReference type="AlphaFoldDB" id="H1LIB7"/>